<comment type="caution">
    <text evidence="4">The sequence shown here is derived from an EMBL/GenBank/DDBJ whole genome shotgun (WGS) entry which is preliminary data.</text>
</comment>
<dbReference type="OrthoDB" id="1920064at2759"/>
<dbReference type="Gene3D" id="3.40.30.10">
    <property type="entry name" value="Glutaredoxin"/>
    <property type="match status" value="1"/>
</dbReference>
<evidence type="ECO:0000313" key="3">
    <source>
        <dbReference type="EMBL" id="CAF0854959.1"/>
    </source>
</evidence>
<reference evidence="4" key="1">
    <citation type="submission" date="2021-02" db="EMBL/GenBank/DDBJ databases">
        <authorList>
            <person name="Nowell W R."/>
        </authorList>
    </citation>
    <scope>NUCLEOTIDE SEQUENCE</scope>
</reference>
<dbReference type="EMBL" id="CAJNOJ010000049">
    <property type="protein sequence ID" value="CAF0960012.1"/>
    <property type="molecule type" value="Genomic_DNA"/>
</dbReference>
<feature type="compositionally biased region" description="Low complexity" evidence="1">
    <location>
        <begin position="313"/>
        <end position="327"/>
    </location>
</feature>
<evidence type="ECO:0000313" key="4">
    <source>
        <dbReference type="EMBL" id="CAF0960012.1"/>
    </source>
</evidence>
<dbReference type="Pfam" id="PF21021">
    <property type="entry name" value="FAF1"/>
    <property type="match status" value="1"/>
</dbReference>
<proteinExistence type="predicted"/>
<feature type="domain" description="UAS" evidence="2">
    <location>
        <begin position="76"/>
        <end position="217"/>
    </location>
</feature>
<sequence length="352" mass="40916">MLKNQRHETLIQFQSRTAIFNTDECIKILEQFRWNCLEAINYVLDNFDSTQRKSPVSIDQPLIPNECLNELEGIRNFERVFQERHANVSRWPIWFKSTLENAINQSHSPFAVFLNHDKSSFTTIFSRQILCSSSVLNVLIKYKCILWPWDVTYSLNKQRLLERSGSARQILLECLSHFTYVDSYPLLIILTRQYNRVVLLDVINGNWDLDQTRACLERTLNPIHEQSIITVNETISLSPGWIGGRTAGNIRRRPSFLTTFRLSRSLCAVQRPQHISHYNPTYDTPEIIVTNREAKQWLQTKTNDRLKHQAKDSSSSKSTSSPVPSLSISKIDRSPYIYMSPRRAGWAPTVNR</sequence>
<dbReference type="EMBL" id="CAJNOR010000249">
    <property type="protein sequence ID" value="CAF0854959.1"/>
    <property type="molecule type" value="Genomic_DNA"/>
</dbReference>
<dbReference type="Proteomes" id="UP000663852">
    <property type="component" value="Unassembled WGS sequence"/>
</dbReference>
<evidence type="ECO:0000259" key="2">
    <source>
        <dbReference type="SMART" id="SM00594"/>
    </source>
</evidence>
<dbReference type="InterPro" id="IPR006577">
    <property type="entry name" value="UAS"/>
</dbReference>
<dbReference type="Proteomes" id="UP000663828">
    <property type="component" value="Unassembled WGS sequence"/>
</dbReference>
<evidence type="ECO:0000256" key="1">
    <source>
        <dbReference type="SAM" id="MobiDB-lite"/>
    </source>
</evidence>
<dbReference type="AlphaFoldDB" id="A0A814DUZ6"/>
<organism evidence="4 6">
    <name type="scientific">Adineta ricciae</name>
    <name type="common">Rotifer</name>
    <dbReference type="NCBI Taxonomy" id="249248"/>
    <lineage>
        <taxon>Eukaryota</taxon>
        <taxon>Metazoa</taxon>
        <taxon>Spiralia</taxon>
        <taxon>Gnathifera</taxon>
        <taxon>Rotifera</taxon>
        <taxon>Eurotatoria</taxon>
        <taxon>Bdelloidea</taxon>
        <taxon>Adinetida</taxon>
        <taxon>Adinetidae</taxon>
        <taxon>Adineta</taxon>
    </lineage>
</organism>
<gene>
    <name evidence="4" type="ORF">EDS130_LOCUS12800</name>
    <name evidence="3" type="ORF">XAT740_LOCUS5679</name>
</gene>
<keyword evidence="5" id="KW-1185">Reference proteome</keyword>
<dbReference type="Gene3D" id="1.10.8.10">
    <property type="entry name" value="DNA helicase RuvA subunit, C-terminal domain"/>
    <property type="match status" value="1"/>
</dbReference>
<evidence type="ECO:0000313" key="6">
    <source>
        <dbReference type="Proteomes" id="UP000663852"/>
    </source>
</evidence>
<accession>A0A814DUZ6</accession>
<evidence type="ECO:0000313" key="5">
    <source>
        <dbReference type="Proteomes" id="UP000663828"/>
    </source>
</evidence>
<feature type="region of interest" description="Disordered" evidence="1">
    <location>
        <begin position="304"/>
        <end position="327"/>
    </location>
</feature>
<name>A0A814DUZ6_ADIRI</name>
<dbReference type="InterPro" id="IPR049483">
    <property type="entry name" value="FAF1_2-like_UAS"/>
</dbReference>
<dbReference type="SMART" id="SM00594">
    <property type="entry name" value="UAS"/>
    <property type="match status" value="1"/>
</dbReference>
<protein>
    <recommendedName>
        <fullName evidence="2">UAS domain-containing protein</fullName>
    </recommendedName>
</protein>